<dbReference type="GO" id="GO:0032259">
    <property type="term" value="P:methylation"/>
    <property type="evidence" value="ECO:0007669"/>
    <property type="project" value="UniProtKB-KW"/>
</dbReference>
<reference evidence="2 3" key="1">
    <citation type="journal article" date="2018" name="Front. Plant Sci.">
        <title>Red Clover (Trifolium pratense) and Zigzag Clover (T. medium) - A Picture of Genomic Similarities and Differences.</title>
        <authorList>
            <person name="Dluhosova J."/>
            <person name="Istvanek J."/>
            <person name="Nedelnik J."/>
            <person name="Repkova J."/>
        </authorList>
    </citation>
    <scope>NUCLEOTIDE SEQUENCE [LARGE SCALE GENOMIC DNA]</scope>
    <source>
        <strain evidence="3">cv. 10/8</strain>
        <tissue evidence="2">Leaf</tissue>
    </source>
</reference>
<dbReference type="GO" id="GO:0005886">
    <property type="term" value="C:plasma membrane"/>
    <property type="evidence" value="ECO:0007669"/>
    <property type="project" value="UniProtKB-SubCell"/>
</dbReference>
<sequence>MKEEEQCEAAIKGETERVTALIDSCADVTYFDSDGLTPLMHAAKHNHAPVLDIRLTVGAPWDSLSPSNLSAPVISQCKKGTKKPTTTSFSSTS</sequence>
<proteinExistence type="predicted"/>
<dbReference type="Proteomes" id="UP000265520">
    <property type="component" value="Unassembled WGS sequence"/>
</dbReference>
<dbReference type="InterPro" id="IPR002110">
    <property type="entry name" value="Ankyrin_rpt"/>
</dbReference>
<keyword evidence="3" id="KW-1185">Reference proteome</keyword>
<dbReference type="SUPFAM" id="SSF48403">
    <property type="entry name" value="Ankyrin repeat"/>
    <property type="match status" value="1"/>
</dbReference>
<dbReference type="Pfam" id="PF13637">
    <property type="entry name" value="Ank_4"/>
    <property type="match status" value="1"/>
</dbReference>
<evidence type="ECO:0000313" key="3">
    <source>
        <dbReference type="Proteomes" id="UP000265520"/>
    </source>
</evidence>
<dbReference type="InterPro" id="IPR036770">
    <property type="entry name" value="Ankyrin_rpt-contain_sf"/>
</dbReference>
<dbReference type="EMBL" id="LXQA010305480">
    <property type="protein sequence ID" value="MCI42511.1"/>
    <property type="molecule type" value="Genomic_DNA"/>
</dbReference>
<accession>A0A392S0W1</accession>
<dbReference type="Gene3D" id="1.25.40.20">
    <property type="entry name" value="Ankyrin repeat-containing domain"/>
    <property type="match status" value="1"/>
</dbReference>
<comment type="subcellular location">
    <subcellularLocation>
        <location evidence="1">Cell membrane</location>
        <topology evidence="1">Peripheral membrane protein</topology>
        <orientation evidence="1">Cytoplasmic side</orientation>
    </subcellularLocation>
</comment>
<protein>
    <submittedName>
        <fullName evidence="2">Arginine N-methyltransferase 2-like</fullName>
    </submittedName>
</protein>
<comment type="caution">
    <text evidence="2">The sequence shown here is derived from an EMBL/GenBank/DDBJ whole genome shotgun (WGS) entry which is preliminary data.</text>
</comment>
<evidence type="ECO:0000256" key="1">
    <source>
        <dbReference type="ARBA" id="ARBA00004413"/>
    </source>
</evidence>
<dbReference type="AlphaFoldDB" id="A0A392S0W1"/>
<evidence type="ECO:0000313" key="2">
    <source>
        <dbReference type="EMBL" id="MCI42511.1"/>
    </source>
</evidence>
<organism evidence="2 3">
    <name type="scientific">Trifolium medium</name>
    <dbReference type="NCBI Taxonomy" id="97028"/>
    <lineage>
        <taxon>Eukaryota</taxon>
        <taxon>Viridiplantae</taxon>
        <taxon>Streptophyta</taxon>
        <taxon>Embryophyta</taxon>
        <taxon>Tracheophyta</taxon>
        <taxon>Spermatophyta</taxon>
        <taxon>Magnoliopsida</taxon>
        <taxon>eudicotyledons</taxon>
        <taxon>Gunneridae</taxon>
        <taxon>Pentapetalae</taxon>
        <taxon>rosids</taxon>
        <taxon>fabids</taxon>
        <taxon>Fabales</taxon>
        <taxon>Fabaceae</taxon>
        <taxon>Papilionoideae</taxon>
        <taxon>50 kb inversion clade</taxon>
        <taxon>NPAAA clade</taxon>
        <taxon>Hologalegina</taxon>
        <taxon>IRL clade</taxon>
        <taxon>Trifolieae</taxon>
        <taxon>Trifolium</taxon>
    </lineage>
</organism>
<dbReference type="GO" id="GO:0008168">
    <property type="term" value="F:methyltransferase activity"/>
    <property type="evidence" value="ECO:0007669"/>
    <property type="project" value="UniProtKB-KW"/>
</dbReference>
<keyword evidence="2" id="KW-0489">Methyltransferase</keyword>
<feature type="non-terminal residue" evidence="2">
    <location>
        <position position="93"/>
    </location>
</feature>
<name>A0A392S0W1_9FABA</name>
<keyword evidence="2" id="KW-0808">Transferase</keyword>